<name>A0A1M6AYX8_9BURK</name>
<dbReference type="STRING" id="658167.SAMN04488135_12359"/>
<dbReference type="CDD" id="cd06558">
    <property type="entry name" value="crotonase-like"/>
    <property type="match status" value="1"/>
</dbReference>
<dbReference type="Proteomes" id="UP000184226">
    <property type="component" value="Unassembled WGS sequence"/>
</dbReference>
<protein>
    <submittedName>
        <fullName evidence="3">Enoyl-CoA hydratase/carnithine racemase</fullName>
    </submittedName>
</protein>
<dbReference type="InterPro" id="IPR014748">
    <property type="entry name" value="Enoyl-CoA_hydra_C"/>
</dbReference>
<evidence type="ECO:0000313" key="3">
    <source>
        <dbReference type="EMBL" id="SHI41637.1"/>
    </source>
</evidence>
<dbReference type="GO" id="GO:0016829">
    <property type="term" value="F:lyase activity"/>
    <property type="evidence" value="ECO:0007669"/>
    <property type="project" value="UniProtKB-KW"/>
</dbReference>
<sequence length="271" mass="29384">MQNLSVALELESVAAGRLRLDVKGSLATLTLNRPDAYNSFTIQMYRDFASICGLVDAQPSIRALLLVSSTERAFASGTDINEFRDFTEAEDALAYERVIDQTLTQLESCRVPTIAALSGVCAGGGFAIAACCDIRIAQQNLRLGLPMAKTLGNCLSIENVERFSGLMGAARLKELLFTARLISAAEARDWGLVSEVLPDWEQLLAHAESLASRIASLAPITLEVSKLELLRLRGGGKPEARDLVARAYSSADFREGLTSFLGKRAPMWRGE</sequence>
<gene>
    <name evidence="3" type="ORF">SAMN04488135_12359</name>
</gene>
<dbReference type="Gene3D" id="3.90.226.10">
    <property type="entry name" value="2-enoyl-CoA Hydratase, Chain A, domain 1"/>
    <property type="match status" value="1"/>
</dbReference>
<keyword evidence="2" id="KW-0456">Lyase</keyword>
<dbReference type="SUPFAM" id="SSF52096">
    <property type="entry name" value="ClpP/crotonase"/>
    <property type="match status" value="1"/>
</dbReference>
<dbReference type="Pfam" id="PF00378">
    <property type="entry name" value="ECH_1"/>
    <property type="match status" value="1"/>
</dbReference>
<dbReference type="NCBIfam" id="NF004796">
    <property type="entry name" value="PRK06144.1"/>
    <property type="match status" value="1"/>
</dbReference>
<evidence type="ECO:0000313" key="4">
    <source>
        <dbReference type="Proteomes" id="UP000184226"/>
    </source>
</evidence>
<accession>A0A1M6AYX8</accession>
<dbReference type="GO" id="GO:0006635">
    <property type="term" value="P:fatty acid beta-oxidation"/>
    <property type="evidence" value="ECO:0007669"/>
    <property type="project" value="TreeGrafter"/>
</dbReference>
<dbReference type="RefSeq" id="WP_073109882.1">
    <property type="nucleotide sequence ID" value="NZ_FQXE01000023.1"/>
</dbReference>
<dbReference type="InterPro" id="IPR001753">
    <property type="entry name" value="Enoyl-CoA_hydra/iso"/>
</dbReference>
<proteinExistence type="inferred from homology"/>
<comment type="similarity">
    <text evidence="1">Belongs to the enoyl-CoA hydratase/isomerase family.</text>
</comment>
<dbReference type="AlphaFoldDB" id="A0A1M6AYX8"/>
<dbReference type="InterPro" id="IPR029045">
    <property type="entry name" value="ClpP/crotonase-like_dom_sf"/>
</dbReference>
<evidence type="ECO:0000256" key="2">
    <source>
        <dbReference type="ARBA" id="ARBA00023239"/>
    </source>
</evidence>
<dbReference type="PANTHER" id="PTHR11941:SF54">
    <property type="entry name" value="ENOYL-COA HYDRATASE, MITOCHONDRIAL"/>
    <property type="match status" value="1"/>
</dbReference>
<keyword evidence="4" id="KW-1185">Reference proteome</keyword>
<dbReference type="PANTHER" id="PTHR11941">
    <property type="entry name" value="ENOYL-COA HYDRATASE-RELATED"/>
    <property type="match status" value="1"/>
</dbReference>
<organism evidence="3 4">
    <name type="scientific">Pollutimonas bauzanensis</name>
    <dbReference type="NCBI Taxonomy" id="658167"/>
    <lineage>
        <taxon>Bacteria</taxon>
        <taxon>Pseudomonadati</taxon>
        <taxon>Pseudomonadota</taxon>
        <taxon>Betaproteobacteria</taxon>
        <taxon>Burkholderiales</taxon>
        <taxon>Alcaligenaceae</taxon>
        <taxon>Pollutimonas</taxon>
    </lineage>
</organism>
<evidence type="ECO:0000256" key="1">
    <source>
        <dbReference type="ARBA" id="ARBA00005254"/>
    </source>
</evidence>
<dbReference type="OrthoDB" id="9148881at2"/>
<dbReference type="Gene3D" id="1.10.12.10">
    <property type="entry name" value="Lyase 2-enoyl-coa Hydratase, Chain A, domain 2"/>
    <property type="match status" value="1"/>
</dbReference>
<reference evidence="3 4" key="1">
    <citation type="submission" date="2016-11" db="EMBL/GenBank/DDBJ databases">
        <authorList>
            <person name="Jaros S."/>
            <person name="Januszkiewicz K."/>
            <person name="Wedrychowicz H."/>
        </authorList>
    </citation>
    <scope>NUCLEOTIDE SEQUENCE [LARGE SCALE GENOMIC DNA]</scope>
    <source>
        <strain evidence="3 4">CGMCC 1.10190</strain>
    </source>
</reference>
<dbReference type="EMBL" id="FQXE01000023">
    <property type="protein sequence ID" value="SHI41637.1"/>
    <property type="molecule type" value="Genomic_DNA"/>
</dbReference>